<name>A0A147JU68_HADYE</name>
<dbReference type="AlphaFoldDB" id="A0A147JU68"/>
<comment type="pathway">
    <text evidence="2 9">Cofactor biosynthesis; NAD(+) biosynthesis; nicotinate D-ribonucleotide from quinolinate: step 1/1.</text>
</comment>
<dbReference type="NCBIfam" id="TIGR00078">
    <property type="entry name" value="nadC"/>
    <property type="match status" value="1"/>
</dbReference>
<feature type="domain" description="Quinolinate phosphoribosyl transferase C-terminal" evidence="10">
    <location>
        <begin position="95"/>
        <end position="266"/>
    </location>
</feature>
<dbReference type="CDD" id="cd01572">
    <property type="entry name" value="QPRTase"/>
    <property type="match status" value="1"/>
</dbReference>
<dbReference type="STRING" id="1776334.APZ16_06915"/>
<evidence type="ECO:0000256" key="7">
    <source>
        <dbReference type="ARBA" id="ARBA00022679"/>
    </source>
</evidence>
<evidence type="ECO:0000256" key="8">
    <source>
        <dbReference type="ARBA" id="ARBA00047445"/>
    </source>
</evidence>
<dbReference type="FunFam" id="3.90.1170.20:FF:000001">
    <property type="entry name" value="Nicotinate-nucleotide diphosphorylase (Carboxylating)"/>
    <property type="match status" value="1"/>
</dbReference>
<dbReference type="InterPro" id="IPR013785">
    <property type="entry name" value="Aldolase_TIM"/>
</dbReference>
<dbReference type="SUPFAM" id="SSF54675">
    <property type="entry name" value="Nicotinate/Quinolinate PRTase N-terminal domain-like"/>
    <property type="match status" value="1"/>
</dbReference>
<keyword evidence="5 9" id="KW-0662">Pyridine nucleotide biosynthesis</keyword>
<dbReference type="InterPro" id="IPR004393">
    <property type="entry name" value="NadC"/>
</dbReference>
<evidence type="ECO:0000259" key="11">
    <source>
        <dbReference type="Pfam" id="PF02749"/>
    </source>
</evidence>
<evidence type="ECO:0000313" key="13">
    <source>
        <dbReference type="Proteomes" id="UP000074294"/>
    </source>
</evidence>
<dbReference type="GO" id="GO:0009435">
    <property type="term" value="P:NAD+ biosynthetic process"/>
    <property type="evidence" value="ECO:0007669"/>
    <property type="project" value="UniProtKB-UniPathway"/>
</dbReference>
<dbReference type="InterPro" id="IPR037128">
    <property type="entry name" value="Quinolinate_PRibosylTase_N_sf"/>
</dbReference>
<evidence type="ECO:0000256" key="5">
    <source>
        <dbReference type="ARBA" id="ARBA00022642"/>
    </source>
</evidence>
<evidence type="ECO:0000256" key="3">
    <source>
        <dbReference type="ARBA" id="ARBA00009400"/>
    </source>
</evidence>
<reference evidence="12 13" key="1">
    <citation type="journal article" date="2016" name="Nat. Microbiol.">
        <title>Genomic inference of the metabolism of cosmopolitan subsurface Archaea, Hadesarchaea.</title>
        <authorList>
            <person name="Baker B.J."/>
            <person name="Saw J.H."/>
            <person name="Lind A.E."/>
            <person name="Lazar C.S."/>
            <person name="Hinrichs K.-U."/>
            <person name="Teske A.P."/>
            <person name="Ettema T.J."/>
        </authorList>
    </citation>
    <scope>NUCLEOTIDE SEQUENCE [LARGE SCALE GENOMIC DNA]</scope>
</reference>
<dbReference type="GO" id="GO:0004514">
    <property type="term" value="F:nicotinate-nucleotide diphosphorylase (carboxylating) activity"/>
    <property type="evidence" value="ECO:0007669"/>
    <property type="project" value="UniProtKB-EC"/>
</dbReference>
<dbReference type="InterPro" id="IPR036068">
    <property type="entry name" value="Nicotinate_pribotase-like_C"/>
</dbReference>
<dbReference type="SUPFAM" id="SSF51690">
    <property type="entry name" value="Nicotinate/Quinolinate PRTase C-terminal domain-like"/>
    <property type="match status" value="1"/>
</dbReference>
<dbReference type="Pfam" id="PF01729">
    <property type="entry name" value="QRPTase_C"/>
    <property type="match status" value="1"/>
</dbReference>
<dbReference type="Gene3D" id="3.90.1170.20">
    <property type="entry name" value="Quinolinate phosphoribosyl transferase, N-terminal domain"/>
    <property type="match status" value="1"/>
</dbReference>
<sequence length="280" mass="30468">MLAEDLGRGDVTSNTLISPRLRARAEVISKQEGVLAGVREAAMVFQEVGVSVKIVRRDGERIAPGEVILKLEGPARKILSAERVALNLMMRMSGIATATRELIDRARKENPRVTVAATRKTVPLLRYFDKRAVAVAGGSPHRFDLSDQVLIKDNHLKLVGSITAAVRKFKQRVGSGKIEVETTSPEEALEAARAGADIVMLDNMTPEQIARTIKMLEEAGLRKRVSLEASGGITPDNIAEYAATGVDIISTSYMTMRSPAIDMALKIKEAVRSERLGRAK</sequence>
<keyword evidence="6 9" id="KW-0328">Glycosyltransferase</keyword>
<evidence type="ECO:0000256" key="6">
    <source>
        <dbReference type="ARBA" id="ARBA00022676"/>
    </source>
</evidence>
<dbReference type="EC" id="2.4.2.19" evidence="9"/>
<dbReference type="GO" id="GO:0034213">
    <property type="term" value="P:quinolinate catabolic process"/>
    <property type="evidence" value="ECO:0007669"/>
    <property type="project" value="TreeGrafter"/>
</dbReference>
<dbReference type="Pfam" id="PF02749">
    <property type="entry name" value="QRPTase_N"/>
    <property type="match status" value="1"/>
</dbReference>
<keyword evidence="7 9" id="KW-0808">Transferase</keyword>
<dbReference type="Proteomes" id="UP000074294">
    <property type="component" value="Unassembled WGS sequence"/>
</dbReference>
<evidence type="ECO:0000256" key="4">
    <source>
        <dbReference type="ARBA" id="ARBA00011218"/>
    </source>
</evidence>
<gene>
    <name evidence="12" type="ORF">APZ16_06915</name>
</gene>
<dbReference type="PANTHER" id="PTHR32179:SF3">
    <property type="entry name" value="NICOTINATE-NUCLEOTIDE PYROPHOSPHORYLASE [CARBOXYLATING]"/>
    <property type="match status" value="1"/>
</dbReference>
<feature type="domain" description="Quinolinate phosphoribosyl transferase N-terminal" evidence="11">
    <location>
        <begin position="10"/>
        <end position="93"/>
    </location>
</feature>
<comment type="similarity">
    <text evidence="3 9">Belongs to the NadC/ModD family.</text>
</comment>
<organism evidence="12 13">
    <name type="scientific">Hadarchaeum yellowstonense</name>
    <dbReference type="NCBI Taxonomy" id="1776334"/>
    <lineage>
        <taxon>Archaea</taxon>
        <taxon>Methanobacteriati</taxon>
        <taxon>Candidatus Hadarchaeota</taxon>
        <taxon>Candidatus Hadarchaeia</taxon>
        <taxon>Candidatus Hadarchaeales</taxon>
        <taxon>Candidatus Hadarchaeaceae</taxon>
        <taxon>Candidatus Hadarchaeum</taxon>
    </lineage>
</organism>
<dbReference type="FunFam" id="3.20.20.70:FF:000030">
    <property type="entry name" value="Nicotinate-nucleotide pyrophosphorylase, carboxylating"/>
    <property type="match status" value="1"/>
</dbReference>
<dbReference type="PANTHER" id="PTHR32179">
    <property type="entry name" value="NICOTINATE-NUCLEOTIDE PYROPHOSPHORYLASE [CARBOXYLATING]"/>
    <property type="match status" value="1"/>
</dbReference>
<dbReference type="UniPathway" id="UPA00253">
    <property type="reaction ID" value="UER00331"/>
</dbReference>
<comment type="catalytic activity">
    <reaction evidence="8 9">
        <text>nicotinate beta-D-ribonucleotide + CO2 + diphosphate = quinolinate + 5-phospho-alpha-D-ribose 1-diphosphate + 2 H(+)</text>
        <dbReference type="Rhea" id="RHEA:12733"/>
        <dbReference type="ChEBI" id="CHEBI:15378"/>
        <dbReference type="ChEBI" id="CHEBI:16526"/>
        <dbReference type="ChEBI" id="CHEBI:29959"/>
        <dbReference type="ChEBI" id="CHEBI:33019"/>
        <dbReference type="ChEBI" id="CHEBI:57502"/>
        <dbReference type="ChEBI" id="CHEBI:58017"/>
        <dbReference type="EC" id="2.4.2.19"/>
    </reaction>
</comment>
<protein>
    <recommendedName>
        <fullName evidence="9">Nicotinate-nucleotide pyrophosphorylase [carboxylating]</fullName>
        <ecNumber evidence="9">2.4.2.19</ecNumber>
    </recommendedName>
    <alternativeName>
        <fullName evidence="9">Quinolinate phosphoribosyltransferase [decarboxylating]</fullName>
    </alternativeName>
</protein>
<evidence type="ECO:0000313" key="12">
    <source>
        <dbReference type="EMBL" id="KUO40013.1"/>
    </source>
</evidence>
<dbReference type="Gene3D" id="3.20.20.70">
    <property type="entry name" value="Aldolase class I"/>
    <property type="match status" value="1"/>
</dbReference>
<dbReference type="GO" id="GO:0005737">
    <property type="term" value="C:cytoplasm"/>
    <property type="evidence" value="ECO:0007669"/>
    <property type="project" value="TreeGrafter"/>
</dbReference>
<evidence type="ECO:0000256" key="9">
    <source>
        <dbReference type="PIRNR" id="PIRNR006250"/>
    </source>
</evidence>
<dbReference type="EMBL" id="LQMQ01000050">
    <property type="protein sequence ID" value="KUO40013.1"/>
    <property type="molecule type" value="Genomic_DNA"/>
</dbReference>
<comment type="function">
    <text evidence="1 9">Involved in the catabolism of quinolinic acid (QA).</text>
</comment>
<dbReference type="PIRSF" id="PIRSF006250">
    <property type="entry name" value="NadC_ModD"/>
    <property type="match status" value="1"/>
</dbReference>
<proteinExistence type="inferred from homology"/>
<accession>A0A147JU68</accession>
<dbReference type="InterPro" id="IPR022412">
    <property type="entry name" value="Quinolinate_PRibosylTrfase_N"/>
</dbReference>
<comment type="caution">
    <text evidence="12">The sequence shown here is derived from an EMBL/GenBank/DDBJ whole genome shotgun (WGS) entry which is preliminary data.</text>
</comment>
<evidence type="ECO:0000256" key="1">
    <source>
        <dbReference type="ARBA" id="ARBA00003237"/>
    </source>
</evidence>
<evidence type="ECO:0000256" key="2">
    <source>
        <dbReference type="ARBA" id="ARBA00004893"/>
    </source>
</evidence>
<dbReference type="InterPro" id="IPR002638">
    <property type="entry name" value="Quinolinate_PRibosylTrfase_C"/>
</dbReference>
<comment type="subunit">
    <text evidence="4 9">Hexamer formed by 3 homodimers.</text>
</comment>
<evidence type="ECO:0000259" key="10">
    <source>
        <dbReference type="Pfam" id="PF01729"/>
    </source>
</evidence>
<dbReference type="InterPro" id="IPR027277">
    <property type="entry name" value="NadC/ModD"/>
</dbReference>